<evidence type="ECO:0000313" key="2">
    <source>
        <dbReference type="Proteomes" id="UP000027135"/>
    </source>
</evidence>
<keyword evidence="2" id="KW-1185">Reference proteome</keyword>
<dbReference type="InParanoid" id="A0A067RBQ2"/>
<evidence type="ECO:0000313" key="1">
    <source>
        <dbReference type="EMBL" id="KDR17242.1"/>
    </source>
</evidence>
<dbReference type="AlphaFoldDB" id="A0A067RBQ2"/>
<dbReference type="EMBL" id="KK852747">
    <property type="protein sequence ID" value="KDR17242.1"/>
    <property type="molecule type" value="Genomic_DNA"/>
</dbReference>
<name>A0A067RBQ2_ZOONE</name>
<reference evidence="1 2" key="1">
    <citation type="journal article" date="2014" name="Nat. Commun.">
        <title>Molecular traces of alternative social organization in a termite genome.</title>
        <authorList>
            <person name="Terrapon N."/>
            <person name="Li C."/>
            <person name="Robertson H.M."/>
            <person name="Ji L."/>
            <person name="Meng X."/>
            <person name="Booth W."/>
            <person name="Chen Z."/>
            <person name="Childers C.P."/>
            <person name="Glastad K.M."/>
            <person name="Gokhale K."/>
            <person name="Gowin J."/>
            <person name="Gronenberg W."/>
            <person name="Hermansen R.A."/>
            <person name="Hu H."/>
            <person name="Hunt B.G."/>
            <person name="Huylmans A.K."/>
            <person name="Khalil S.M."/>
            <person name="Mitchell R.D."/>
            <person name="Munoz-Torres M.C."/>
            <person name="Mustard J.A."/>
            <person name="Pan H."/>
            <person name="Reese J.T."/>
            <person name="Scharf M.E."/>
            <person name="Sun F."/>
            <person name="Vogel H."/>
            <person name="Xiao J."/>
            <person name="Yang W."/>
            <person name="Yang Z."/>
            <person name="Yang Z."/>
            <person name="Zhou J."/>
            <person name="Zhu J."/>
            <person name="Brent C.S."/>
            <person name="Elsik C.G."/>
            <person name="Goodisman M.A."/>
            <person name="Liberles D.A."/>
            <person name="Roe R.M."/>
            <person name="Vargo E.L."/>
            <person name="Vilcinskas A."/>
            <person name="Wang J."/>
            <person name="Bornberg-Bauer E."/>
            <person name="Korb J."/>
            <person name="Zhang G."/>
            <person name="Liebig J."/>
        </authorList>
    </citation>
    <scope>NUCLEOTIDE SEQUENCE [LARGE SCALE GENOMIC DNA]</scope>
    <source>
        <tissue evidence="1">Whole organism</tissue>
    </source>
</reference>
<gene>
    <name evidence="1" type="ORF">L798_08807</name>
</gene>
<proteinExistence type="predicted"/>
<dbReference type="Proteomes" id="UP000027135">
    <property type="component" value="Unassembled WGS sequence"/>
</dbReference>
<sequence>MATEEENQEMLMSEAVNTDLVLGGKYLQQTYPTSVDVWLYDLTSQLLQTC</sequence>
<organism evidence="1 2">
    <name type="scientific">Zootermopsis nevadensis</name>
    <name type="common">Dampwood termite</name>
    <dbReference type="NCBI Taxonomy" id="136037"/>
    <lineage>
        <taxon>Eukaryota</taxon>
        <taxon>Metazoa</taxon>
        <taxon>Ecdysozoa</taxon>
        <taxon>Arthropoda</taxon>
        <taxon>Hexapoda</taxon>
        <taxon>Insecta</taxon>
        <taxon>Pterygota</taxon>
        <taxon>Neoptera</taxon>
        <taxon>Polyneoptera</taxon>
        <taxon>Dictyoptera</taxon>
        <taxon>Blattodea</taxon>
        <taxon>Blattoidea</taxon>
        <taxon>Termitoidae</taxon>
        <taxon>Termopsidae</taxon>
        <taxon>Zootermopsis</taxon>
    </lineage>
</organism>
<protein>
    <submittedName>
        <fullName evidence="1">Uncharacterized protein</fullName>
    </submittedName>
</protein>
<accession>A0A067RBQ2</accession>